<evidence type="ECO:0000313" key="10">
    <source>
        <dbReference type="EMBL" id="RAL23391.1"/>
    </source>
</evidence>
<dbReference type="InterPro" id="IPR001667">
    <property type="entry name" value="DDH_dom"/>
</dbReference>
<dbReference type="Pfam" id="PF21370">
    <property type="entry name" value="PAS_GdpP"/>
    <property type="match status" value="1"/>
</dbReference>
<evidence type="ECO:0000256" key="5">
    <source>
        <dbReference type="ARBA" id="ARBA00023136"/>
    </source>
</evidence>
<dbReference type="SUPFAM" id="SSF55785">
    <property type="entry name" value="PYP-like sensor domain (PAS domain)"/>
    <property type="match status" value="1"/>
</dbReference>
<comment type="catalytic activity">
    <reaction evidence="6">
        <text>3',3'-c-di-AMP + H2O = 5'-O-phosphonoadenylyl-(3'-&gt;5')-adenosine + H(+)</text>
        <dbReference type="Rhea" id="RHEA:54420"/>
        <dbReference type="ChEBI" id="CHEBI:15377"/>
        <dbReference type="ChEBI" id="CHEBI:15378"/>
        <dbReference type="ChEBI" id="CHEBI:71500"/>
        <dbReference type="ChEBI" id="CHEBI:138171"/>
    </reaction>
</comment>
<reference evidence="10 11" key="1">
    <citation type="submission" date="2018-06" db="EMBL/GenBank/DDBJ databases">
        <title>Thermoflavimicrobium daqus sp. nov., a thermophilic microbe isolated from Moutai-flavour Daqu.</title>
        <authorList>
            <person name="Wang X."/>
            <person name="Zhou H."/>
        </authorList>
    </citation>
    <scope>NUCLEOTIDE SEQUENCE [LARGE SCALE GENOMIC DNA]</scope>
    <source>
        <strain evidence="10 11">FBKL4.011</strain>
    </source>
</reference>
<name>A0A364K3H5_9BACL</name>
<dbReference type="Pfam" id="PF01368">
    <property type="entry name" value="DHH"/>
    <property type="match status" value="1"/>
</dbReference>
<evidence type="ECO:0000256" key="8">
    <source>
        <dbReference type="SAM" id="Phobius"/>
    </source>
</evidence>
<keyword evidence="7" id="KW-0464">Manganese</keyword>
<keyword evidence="7" id="KW-0479">Metal-binding</keyword>
<feature type="binding site" evidence="7">
    <location>
        <position position="347"/>
    </location>
    <ligand>
        <name>Mn(2+)</name>
        <dbReference type="ChEBI" id="CHEBI:29035"/>
        <label>1</label>
    </ligand>
</feature>
<dbReference type="GO" id="GO:0003676">
    <property type="term" value="F:nucleic acid binding"/>
    <property type="evidence" value="ECO:0007669"/>
    <property type="project" value="UniProtKB-UniRule"/>
</dbReference>
<dbReference type="OrthoDB" id="9759476at2"/>
<dbReference type="SUPFAM" id="SSF64182">
    <property type="entry name" value="DHH phosphoesterases"/>
    <property type="match status" value="1"/>
</dbReference>
<evidence type="ECO:0000256" key="1">
    <source>
        <dbReference type="ARBA" id="ARBA00004651"/>
    </source>
</evidence>
<keyword evidence="2 6" id="KW-1003">Cell membrane</keyword>
<dbReference type="GO" id="GO:0016787">
    <property type="term" value="F:hydrolase activity"/>
    <property type="evidence" value="ECO:0007669"/>
    <property type="project" value="UniProtKB-UniRule"/>
</dbReference>
<dbReference type="PANTHER" id="PTHR47618">
    <property type="entry name" value="BIFUNCTIONAL OLIGORIBONUCLEASE AND PAP PHOSPHATASE NRNA"/>
    <property type="match status" value="1"/>
</dbReference>
<feature type="binding site" evidence="7">
    <location>
        <position position="343"/>
    </location>
    <ligand>
        <name>Mn(2+)</name>
        <dbReference type="ChEBI" id="CHEBI:29035"/>
        <label>1</label>
    </ligand>
</feature>
<dbReference type="Pfam" id="PF24898">
    <property type="entry name" value="GGDEF_GdpP"/>
    <property type="match status" value="1"/>
</dbReference>
<comment type="similarity">
    <text evidence="6">Belongs to the GdpP/PdeA phosphodiesterase family.</text>
</comment>
<dbReference type="AlphaFoldDB" id="A0A364K3H5"/>
<evidence type="ECO:0000256" key="2">
    <source>
        <dbReference type="ARBA" id="ARBA00022475"/>
    </source>
</evidence>
<feature type="binding site" evidence="7">
    <location>
        <position position="441"/>
    </location>
    <ligand>
        <name>Mn(2+)</name>
        <dbReference type="ChEBI" id="CHEBI:29035"/>
        <label>2</label>
    </ligand>
</feature>
<evidence type="ECO:0000256" key="6">
    <source>
        <dbReference type="PIRNR" id="PIRNR026583"/>
    </source>
</evidence>
<sequence length="653" mass="74568">MPRFVFQRWYGYHMVFAMCFCLILIAILSIYNWMIGILGLCLFFVLALVLYRAEQVFRRNYNQYILTLSHRIKNAGQSVLDEMPIGMLLYDREGQIEWHNRYVQDILNQSRLIGLSVDDIFPEQKQKKQSDKIFQIQIGKRFFELLHQAEERLYFVQDVTEFVNLKDKYEREQVVLGFLHLDNLDDVEQGLSDQEMTSLLSNVWSAISNWAEEYQMTLKRLDTDKMFFVTEQRSLRKLIQSRFDILDVVRDMTRQYKIPLTLSIGVTSVGKTMIERSRNAQSALEIALARGGDQAAVQNPERTVFFGGKTNAVEKRTRVRARVISYAMGNLIRDSNRVLVMGHKEPDMDALGAAIGVVKFALINDCEAYIVMDEANSAIERLMSIVKEHDYLGDHLISPEKALQWVDEPDTLLVLVDTHKPSLAIEPKLLEKAERIVIIDHHRRGEDFVDDAVLVYLEPYASSTCELVTELLQYQENRLAMDPLEATALLSGIVVDTKNFAVRAGSRTFEAASFLRRHGADLTMVQSLLKEDLERFIKRAEIIKNTELFEQQIAIAVGASDEIYDQVMIAQTADTLLNMQGVIASFVICRREEDLISISARSHGELNVQVIMEQLGGGGHLTNAASQIKKKSLEEVKRQLLGILKDTLEIGGK</sequence>
<dbReference type="InterPro" id="IPR000160">
    <property type="entry name" value="GGDEF_dom"/>
</dbReference>
<proteinExistence type="inferred from homology"/>
<dbReference type="Proteomes" id="UP000251213">
    <property type="component" value="Unassembled WGS sequence"/>
</dbReference>
<dbReference type="SMART" id="SM00267">
    <property type="entry name" value="GGDEF"/>
    <property type="match status" value="1"/>
</dbReference>
<dbReference type="InterPro" id="IPR051319">
    <property type="entry name" value="Oligoribo/pAp-PDE_c-di-AMP_PDE"/>
</dbReference>
<dbReference type="PROSITE" id="PS50887">
    <property type="entry name" value="GGDEF"/>
    <property type="match status" value="1"/>
</dbReference>
<comment type="caution">
    <text evidence="10">The sequence shown here is derived from an EMBL/GenBank/DDBJ whole genome shotgun (WGS) entry which is preliminary data.</text>
</comment>
<gene>
    <name evidence="10" type="ORF">DL897_11930</name>
</gene>
<evidence type="ECO:0000256" key="3">
    <source>
        <dbReference type="ARBA" id="ARBA00022692"/>
    </source>
</evidence>
<evidence type="ECO:0000256" key="4">
    <source>
        <dbReference type="ARBA" id="ARBA00022989"/>
    </source>
</evidence>
<dbReference type="InterPro" id="IPR003156">
    <property type="entry name" value="DHHA1_dom"/>
</dbReference>
<feature type="transmembrane region" description="Helical" evidence="8">
    <location>
        <begin position="9"/>
        <end position="27"/>
    </location>
</feature>
<dbReference type="Pfam" id="PF02272">
    <property type="entry name" value="DHHA1"/>
    <property type="match status" value="1"/>
</dbReference>
<dbReference type="InterPro" id="IPR038763">
    <property type="entry name" value="DHH_sf"/>
</dbReference>
<dbReference type="Gene3D" id="3.90.1640.10">
    <property type="entry name" value="inorganic pyrophosphatase (n-terminal core)"/>
    <property type="match status" value="1"/>
</dbReference>
<dbReference type="Gene3D" id="3.10.310.30">
    <property type="match status" value="1"/>
</dbReference>
<dbReference type="GO" id="GO:0005886">
    <property type="term" value="C:plasma membrane"/>
    <property type="evidence" value="ECO:0007669"/>
    <property type="project" value="UniProtKB-SubCell"/>
</dbReference>
<dbReference type="PANTHER" id="PTHR47618:SF2">
    <property type="entry name" value="CYCLIC-DI-AMP PHOSPHODIESTERASE GDPP"/>
    <property type="match status" value="1"/>
</dbReference>
<feature type="binding site" evidence="7">
    <location>
        <position position="417"/>
    </location>
    <ligand>
        <name>Mn(2+)</name>
        <dbReference type="ChEBI" id="CHEBI:29035"/>
        <label>2</label>
    </ligand>
</feature>
<dbReference type="RefSeq" id="WP_113659376.1">
    <property type="nucleotide sequence ID" value="NZ_KZ845668.1"/>
</dbReference>
<comment type="function">
    <text evidence="6">Has phosphodiesterase (PDE) activity against cyclic-di-AMP (c-di-AMP).</text>
</comment>
<evidence type="ECO:0000256" key="7">
    <source>
        <dbReference type="PIRSR" id="PIRSR026583-50"/>
    </source>
</evidence>
<dbReference type="GO" id="GO:0046872">
    <property type="term" value="F:metal ion binding"/>
    <property type="evidence" value="ECO:0007669"/>
    <property type="project" value="UniProtKB-KW"/>
</dbReference>
<accession>A0A364K3H5</accession>
<keyword evidence="3 8" id="KW-0812">Transmembrane</keyword>
<evidence type="ECO:0000259" key="9">
    <source>
        <dbReference type="PROSITE" id="PS50887"/>
    </source>
</evidence>
<reference evidence="10 11" key="2">
    <citation type="submission" date="2018-06" db="EMBL/GenBank/DDBJ databases">
        <authorList>
            <person name="Zhirakovskaya E."/>
        </authorList>
    </citation>
    <scope>NUCLEOTIDE SEQUENCE [LARGE SCALE GENOMIC DNA]</scope>
    <source>
        <strain evidence="10 11">FBKL4.011</strain>
    </source>
</reference>
<organism evidence="10 11">
    <name type="scientific">Thermoflavimicrobium daqui</name>
    <dbReference type="NCBI Taxonomy" id="2137476"/>
    <lineage>
        <taxon>Bacteria</taxon>
        <taxon>Bacillati</taxon>
        <taxon>Bacillota</taxon>
        <taxon>Bacilli</taxon>
        <taxon>Bacillales</taxon>
        <taxon>Thermoactinomycetaceae</taxon>
        <taxon>Thermoflavimicrobium</taxon>
    </lineage>
</organism>
<feature type="domain" description="GGDEF" evidence="9">
    <location>
        <begin position="172"/>
        <end position="300"/>
    </location>
</feature>
<dbReference type="PIRSF" id="PIRSF026583">
    <property type="entry name" value="YybT"/>
    <property type="match status" value="1"/>
</dbReference>
<dbReference type="InterPro" id="IPR014528">
    <property type="entry name" value="GdpP/PdeA"/>
</dbReference>
<comment type="subcellular location">
    <subcellularLocation>
        <location evidence="1">Cell membrane</location>
        <topology evidence="1">Multi-pass membrane protein</topology>
    </subcellularLocation>
</comment>
<dbReference type="InterPro" id="IPR035965">
    <property type="entry name" value="PAS-like_dom_sf"/>
</dbReference>
<keyword evidence="6" id="KW-0378">Hydrolase</keyword>
<feature type="binding site" evidence="7">
    <location>
        <position position="496"/>
    </location>
    <ligand>
        <name>Mn(2+)</name>
        <dbReference type="ChEBI" id="CHEBI:29035"/>
        <label>2</label>
    </ligand>
</feature>
<feature type="binding site" evidence="7">
    <location>
        <position position="417"/>
    </location>
    <ligand>
        <name>Mn(2+)</name>
        <dbReference type="ChEBI" id="CHEBI:29035"/>
        <label>1</label>
    </ligand>
</feature>
<feature type="transmembrane region" description="Helical" evidence="8">
    <location>
        <begin position="33"/>
        <end position="51"/>
    </location>
</feature>
<keyword evidence="11" id="KW-1185">Reference proteome</keyword>
<feature type="binding site" evidence="7">
    <location>
        <position position="349"/>
    </location>
    <ligand>
        <name>Mn(2+)</name>
        <dbReference type="ChEBI" id="CHEBI:29035"/>
        <label>2</label>
    </ligand>
</feature>
<dbReference type="EMBL" id="QJKK01000006">
    <property type="protein sequence ID" value="RAL23391.1"/>
    <property type="molecule type" value="Genomic_DNA"/>
</dbReference>
<dbReference type="InterPro" id="IPR049553">
    <property type="entry name" value="GdpP-like_PAS"/>
</dbReference>
<dbReference type="EC" id="3.1.4.-" evidence="6"/>
<keyword evidence="4 8" id="KW-1133">Transmembrane helix</keyword>
<keyword evidence="5 6" id="KW-0472">Membrane</keyword>
<comment type="cofactor">
    <cofactor evidence="7">
        <name>Mn(2+)</name>
        <dbReference type="ChEBI" id="CHEBI:29035"/>
    </cofactor>
    <text evidence="7">For phosphodiesterase activity, probably binds 2 Mn(2+) per subunit.</text>
</comment>
<protein>
    <recommendedName>
        <fullName evidence="6">Cyclic-di-AMP phosphodiesterase</fullName>
        <ecNumber evidence="6">3.1.4.-</ecNumber>
    </recommendedName>
</protein>
<evidence type="ECO:0000313" key="11">
    <source>
        <dbReference type="Proteomes" id="UP000251213"/>
    </source>
</evidence>
<dbReference type="GO" id="GO:0106409">
    <property type="term" value="F:cyclic-di-AMP phosphodiesterase activity"/>
    <property type="evidence" value="ECO:0007669"/>
    <property type="project" value="RHEA"/>
</dbReference>
<dbReference type="Gene3D" id="3.30.450.20">
    <property type="entry name" value="PAS domain"/>
    <property type="match status" value="1"/>
</dbReference>
<dbReference type="FunFam" id="3.90.1640.10:FF:000002">
    <property type="entry name" value="Cyclic-di-AMP phosphodiesterase"/>
    <property type="match status" value="1"/>
</dbReference>